<organism evidence="6 7">
    <name type="scientific">Alsobacter soli</name>
    <dbReference type="NCBI Taxonomy" id="2109933"/>
    <lineage>
        <taxon>Bacteria</taxon>
        <taxon>Pseudomonadati</taxon>
        <taxon>Pseudomonadota</taxon>
        <taxon>Alphaproteobacteria</taxon>
        <taxon>Hyphomicrobiales</taxon>
        <taxon>Alsobacteraceae</taxon>
        <taxon>Alsobacter</taxon>
    </lineage>
</organism>
<name>A0A2T1HNB3_9HYPH</name>
<dbReference type="RefSeq" id="WP_106339517.1">
    <property type="nucleotide sequence ID" value="NZ_PVZS01000031.1"/>
</dbReference>
<accession>A0A2T1HNB3</accession>
<evidence type="ECO:0000256" key="4">
    <source>
        <dbReference type="SAM" id="MobiDB-lite"/>
    </source>
</evidence>
<evidence type="ECO:0000313" key="6">
    <source>
        <dbReference type="EMBL" id="PSC03145.1"/>
    </source>
</evidence>
<evidence type="ECO:0000259" key="5">
    <source>
        <dbReference type="Pfam" id="PF00535"/>
    </source>
</evidence>
<dbReference type="SUPFAM" id="SSF53448">
    <property type="entry name" value="Nucleotide-diphospho-sugar transferases"/>
    <property type="match status" value="1"/>
</dbReference>
<feature type="compositionally biased region" description="Low complexity" evidence="4">
    <location>
        <begin position="359"/>
        <end position="372"/>
    </location>
</feature>
<evidence type="ECO:0000256" key="3">
    <source>
        <dbReference type="ARBA" id="ARBA00022679"/>
    </source>
</evidence>
<dbReference type="OrthoDB" id="9771846at2"/>
<reference evidence="7" key="1">
    <citation type="submission" date="2018-03" db="EMBL/GenBank/DDBJ databases">
        <authorList>
            <person name="Sun L."/>
            <person name="Liu H."/>
            <person name="Chen W."/>
            <person name="Huang K."/>
            <person name="Liu W."/>
            <person name="Gao X."/>
        </authorList>
    </citation>
    <scope>NUCLEOTIDE SEQUENCE [LARGE SCALE GENOMIC DNA]</scope>
    <source>
        <strain evidence="7">SH9</strain>
    </source>
</reference>
<evidence type="ECO:0000256" key="1">
    <source>
        <dbReference type="ARBA" id="ARBA00006739"/>
    </source>
</evidence>
<dbReference type="Pfam" id="PF00535">
    <property type="entry name" value="Glycos_transf_2"/>
    <property type="match status" value="1"/>
</dbReference>
<feature type="domain" description="Glycosyltransferase 2-like" evidence="5">
    <location>
        <begin position="102"/>
        <end position="176"/>
    </location>
</feature>
<dbReference type="InterPro" id="IPR001173">
    <property type="entry name" value="Glyco_trans_2-like"/>
</dbReference>
<dbReference type="EMBL" id="PVZS01000031">
    <property type="protein sequence ID" value="PSC03145.1"/>
    <property type="molecule type" value="Genomic_DNA"/>
</dbReference>
<dbReference type="GO" id="GO:0016757">
    <property type="term" value="F:glycosyltransferase activity"/>
    <property type="evidence" value="ECO:0007669"/>
    <property type="project" value="UniProtKB-KW"/>
</dbReference>
<dbReference type="PANTHER" id="PTHR43179">
    <property type="entry name" value="RHAMNOSYLTRANSFERASE WBBL"/>
    <property type="match status" value="1"/>
</dbReference>
<dbReference type="Proteomes" id="UP000239772">
    <property type="component" value="Unassembled WGS sequence"/>
</dbReference>
<evidence type="ECO:0000313" key="7">
    <source>
        <dbReference type="Proteomes" id="UP000239772"/>
    </source>
</evidence>
<keyword evidence="3 6" id="KW-0808">Transferase</keyword>
<dbReference type="Gene3D" id="3.90.550.10">
    <property type="entry name" value="Spore Coat Polysaccharide Biosynthesis Protein SpsA, Chain A"/>
    <property type="match status" value="1"/>
</dbReference>
<proteinExistence type="inferred from homology"/>
<keyword evidence="7" id="KW-1185">Reference proteome</keyword>
<sequence length="378" mass="42154">MKVENLHDSTLKATAIVILNYKGVTDTISCIESCLQLIGPVSIIVVDNFSPDDSIPVLQRWGRERLCVLNAERRQNGRPEVRFIEAGPELLAPDALPTPELHEIHLLGLNVNLGYAHGNNCGIRYAWAGPFAYFWVLNNDTEVAPDALAHLQARFDEDSRIGMCGSKLVYYDRPDRVQNLAGGCYSPLKGRSFAIGMGSLSSSPCDRANVERQLSYVSGASMLVSREMIDAVGLMEESYFLFWEEVEWAFRAKGRFKLGFAQNSIVRHRVGASIGTEDIGKQSLLAEFYMLRNRIRFCRKYSRCALPFVAADVARQLGRTVWAGDWNRFRVLCWAVIGWHLYAGRVISPTQFRSIGGEAQPSAAHNAPADANRASRHA</sequence>
<gene>
    <name evidence="6" type="ORF">SLNSH_20585</name>
</gene>
<dbReference type="PANTHER" id="PTHR43179:SF12">
    <property type="entry name" value="GALACTOFURANOSYLTRANSFERASE GLFT2"/>
    <property type="match status" value="1"/>
</dbReference>
<dbReference type="InterPro" id="IPR029044">
    <property type="entry name" value="Nucleotide-diphossugar_trans"/>
</dbReference>
<comment type="similarity">
    <text evidence="1">Belongs to the glycosyltransferase 2 family.</text>
</comment>
<keyword evidence="2" id="KW-0328">Glycosyltransferase</keyword>
<feature type="region of interest" description="Disordered" evidence="4">
    <location>
        <begin position="358"/>
        <end position="378"/>
    </location>
</feature>
<protein>
    <submittedName>
        <fullName evidence="6">Glycosyltransferase family 2 protein</fullName>
    </submittedName>
</protein>
<dbReference type="AlphaFoldDB" id="A0A2T1HNB3"/>
<comment type="caution">
    <text evidence="6">The sequence shown here is derived from an EMBL/GenBank/DDBJ whole genome shotgun (WGS) entry which is preliminary data.</text>
</comment>
<evidence type="ECO:0000256" key="2">
    <source>
        <dbReference type="ARBA" id="ARBA00022676"/>
    </source>
</evidence>